<keyword evidence="3" id="KW-1185">Reference proteome</keyword>
<evidence type="ECO:0000313" key="3">
    <source>
        <dbReference type="Proteomes" id="UP001139955"/>
    </source>
</evidence>
<feature type="transmembrane region" description="Helical" evidence="1">
    <location>
        <begin position="168"/>
        <end position="194"/>
    </location>
</feature>
<feature type="transmembrane region" description="Helical" evidence="1">
    <location>
        <begin position="72"/>
        <end position="94"/>
    </location>
</feature>
<proteinExistence type="predicted"/>
<feature type="transmembrane region" description="Helical" evidence="1">
    <location>
        <begin position="253"/>
        <end position="278"/>
    </location>
</feature>
<comment type="caution">
    <text evidence="2">The sequence shown here is derived from an EMBL/GenBank/DDBJ whole genome shotgun (WGS) entry which is preliminary data.</text>
</comment>
<keyword evidence="1" id="KW-1133">Transmembrane helix</keyword>
<evidence type="ECO:0000313" key="2">
    <source>
        <dbReference type="EMBL" id="MCU7246635.1"/>
    </source>
</evidence>
<dbReference type="Pfam" id="PF11067">
    <property type="entry name" value="DUF2868"/>
    <property type="match status" value="1"/>
</dbReference>
<evidence type="ECO:0000256" key="1">
    <source>
        <dbReference type="SAM" id="Phobius"/>
    </source>
</evidence>
<reference evidence="2" key="2">
    <citation type="journal article" date="2023" name="mSystems">
        <title>Charting the Lipopeptidome of Nonpathogenic Pseudomonas.</title>
        <authorList>
            <person name="Cesa-Luna C."/>
            <person name="Geudens N."/>
            <person name="Girard L."/>
            <person name="De Roo V."/>
            <person name="Maklad H.R."/>
            <person name="Martins J.C."/>
            <person name="Hofte M."/>
            <person name="De Mot R."/>
        </authorList>
    </citation>
    <scope>NUCLEOTIDE SEQUENCE</scope>
    <source>
        <strain evidence="2">B1M3-32</strain>
    </source>
</reference>
<reference evidence="2" key="1">
    <citation type="submission" date="2022-09" db="EMBL/GenBank/DDBJ databases">
        <authorList>
            <person name="Cesa-Luna C."/>
            <person name="Girard L."/>
            <person name="Lood C."/>
            <person name="Hofte M."/>
            <person name="De Mot R."/>
        </authorList>
    </citation>
    <scope>NUCLEOTIDE SEQUENCE</scope>
    <source>
        <strain evidence="2">B1M3-32</strain>
    </source>
</reference>
<dbReference type="RefSeq" id="WP_262145915.1">
    <property type="nucleotide sequence ID" value="NZ_JAOSKY010000001.1"/>
</dbReference>
<keyword evidence="1" id="KW-0812">Transmembrane</keyword>
<accession>A0A9X3B8W3</accession>
<dbReference type="AlphaFoldDB" id="A0A9X3B8W3"/>
<keyword evidence="1" id="KW-0472">Membrane</keyword>
<protein>
    <submittedName>
        <fullName evidence="2">DUF2868 domain-containing protein</fullName>
    </submittedName>
</protein>
<dbReference type="EMBL" id="JAOSKY010000001">
    <property type="protein sequence ID" value="MCU7246635.1"/>
    <property type="molecule type" value="Genomic_DNA"/>
</dbReference>
<organism evidence="2 3">
    <name type="scientific">Pseudomonas koreensis</name>
    <dbReference type="NCBI Taxonomy" id="198620"/>
    <lineage>
        <taxon>Bacteria</taxon>
        <taxon>Pseudomonadati</taxon>
        <taxon>Pseudomonadota</taxon>
        <taxon>Gammaproteobacteria</taxon>
        <taxon>Pseudomonadales</taxon>
        <taxon>Pseudomonadaceae</taxon>
        <taxon>Pseudomonas</taxon>
    </lineage>
</organism>
<feature type="transmembrane region" description="Helical" evidence="1">
    <location>
        <begin position="100"/>
        <end position="125"/>
    </location>
</feature>
<name>A0A9X3B8W3_9PSED</name>
<dbReference type="Proteomes" id="UP001139955">
    <property type="component" value="Unassembled WGS sequence"/>
</dbReference>
<gene>
    <name evidence="2" type="ORF">OC940_02330</name>
</gene>
<sequence>MTELTPLQNLWLTETIRLREEHAGPLEDLEANRLARAAGGDLPGRIQRRAVWLAERDGLGTALRHWLQGARLALVLLTILAVLSGAGLAFAALGQTPVNVFWALGSLLGLNLILLISWAFGLLFAGEHGATLGRLWLWLSEKLARDAKAAQLAPALLLLLQRQKLNRWALGTLVNGLWLLAMLSALVLLLTLMATRRYGFVWETTILSDDTFISMTQALGALPALLGFNVPTEAMIRASGDGALNIESARQAWATWLVGVLVVYGVLPRLLLALLCFWRWNSGKAALRLDLNLPGYAQLRERLMPTSERLGINDAAPEQLHRVESGVSELTSEGALLVAIELDDQRPWPPTLAKNVSDAGILDSRESRHKLLEQLSRFPPARLAIACDPRRSPDRGSLALIAELARNAAATRVWLLQAPPGQALDAERLGDWHVALQQLELPFADCAPLNWLESGHD</sequence>
<dbReference type="InterPro" id="IPR021296">
    <property type="entry name" value="DUF2868"/>
</dbReference>